<keyword evidence="2" id="KW-1133">Transmembrane helix</keyword>
<protein>
    <submittedName>
        <fullName evidence="3">BIFUNCTIONAL INHIBITOR/LIPID-TRANSFER PROTEIN/SEED STORAGE 2S ALBUMIN SUPERFAMILY PROTEIN-RELATED</fullName>
    </submittedName>
</protein>
<keyword evidence="2" id="KW-0472">Membrane</keyword>
<gene>
    <name evidence="3" type="ORF">OIU79_027962</name>
</gene>
<sequence>MDSHSHYTITRLKMIGILLVSAMVSFCSGGDGQKSGRMRRAAGRDWLHACLTLEVMPKLQPQIAVMINATLALSLPSVCHAPANVSQCPALLNLPPNSPDAQIFYQLANSSSHGASSPAPSPGPSAGAQSQGSNGCRSGKMIFGLEIVSLGLCFHICSLLFM</sequence>
<evidence type="ECO:0000256" key="2">
    <source>
        <dbReference type="SAM" id="Phobius"/>
    </source>
</evidence>
<feature type="region of interest" description="Disordered" evidence="1">
    <location>
        <begin position="111"/>
        <end position="132"/>
    </location>
</feature>
<evidence type="ECO:0000313" key="3">
    <source>
        <dbReference type="EMBL" id="KAJ6755457.1"/>
    </source>
</evidence>
<reference evidence="3" key="2">
    <citation type="journal article" date="2023" name="Int. J. Mol. Sci.">
        <title>De Novo Assembly and Annotation of 11 Diverse Shrub Willow (Salix) Genomes Reveals Novel Gene Organization in Sex-Linked Regions.</title>
        <authorList>
            <person name="Hyden B."/>
            <person name="Feng K."/>
            <person name="Yates T.B."/>
            <person name="Jawdy S."/>
            <person name="Cereghino C."/>
            <person name="Smart L.B."/>
            <person name="Muchero W."/>
        </authorList>
    </citation>
    <scope>NUCLEOTIDE SEQUENCE</scope>
    <source>
        <tissue evidence="3">Shoot tip</tissue>
    </source>
</reference>
<feature type="transmembrane region" description="Helical" evidence="2">
    <location>
        <begin position="12"/>
        <end position="30"/>
    </location>
</feature>
<dbReference type="Proteomes" id="UP001151532">
    <property type="component" value="Chromosome 16"/>
</dbReference>
<keyword evidence="2" id="KW-0812">Transmembrane</keyword>
<keyword evidence="4" id="KW-1185">Reference proteome</keyword>
<reference evidence="3" key="1">
    <citation type="submission" date="2022-11" db="EMBL/GenBank/DDBJ databases">
        <authorList>
            <person name="Hyden B.L."/>
            <person name="Feng K."/>
            <person name="Yates T."/>
            <person name="Jawdy S."/>
            <person name="Smart L.B."/>
            <person name="Muchero W."/>
        </authorList>
    </citation>
    <scope>NUCLEOTIDE SEQUENCE</scope>
    <source>
        <tissue evidence="3">Shoot tip</tissue>
    </source>
</reference>
<name>A0A9Q1A2F6_SALPP</name>
<organism evidence="3 4">
    <name type="scientific">Salix purpurea</name>
    <name type="common">Purple osier willow</name>
    <dbReference type="NCBI Taxonomy" id="77065"/>
    <lineage>
        <taxon>Eukaryota</taxon>
        <taxon>Viridiplantae</taxon>
        <taxon>Streptophyta</taxon>
        <taxon>Embryophyta</taxon>
        <taxon>Tracheophyta</taxon>
        <taxon>Spermatophyta</taxon>
        <taxon>Magnoliopsida</taxon>
        <taxon>eudicotyledons</taxon>
        <taxon>Gunneridae</taxon>
        <taxon>Pentapetalae</taxon>
        <taxon>rosids</taxon>
        <taxon>fabids</taxon>
        <taxon>Malpighiales</taxon>
        <taxon>Salicaceae</taxon>
        <taxon>Saliceae</taxon>
        <taxon>Salix</taxon>
    </lineage>
</organism>
<dbReference type="EMBL" id="JAPFFK010000007">
    <property type="protein sequence ID" value="KAJ6755457.1"/>
    <property type="molecule type" value="Genomic_DNA"/>
</dbReference>
<evidence type="ECO:0000313" key="4">
    <source>
        <dbReference type="Proteomes" id="UP001151532"/>
    </source>
</evidence>
<evidence type="ECO:0000256" key="1">
    <source>
        <dbReference type="SAM" id="MobiDB-lite"/>
    </source>
</evidence>
<feature type="transmembrane region" description="Helical" evidence="2">
    <location>
        <begin position="141"/>
        <end position="161"/>
    </location>
</feature>
<proteinExistence type="predicted"/>
<comment type="caution">
    <text evidence="3">The sequence shown here is derived from an EMBL/GenBank/DDBJ whole genome shotgun (WGS) entry which is preliminary data.</text>
</comment>
<dbReference type="AlphaFoldDB" id="A0A9Q1A2F6"/>
<dbReference type="OrthoDB" id="1938537at2759"/>
<accession>A0A9Q1A2F6</accession>